<dbReference type="PANTHER" id="PTHR22926:SF3">
    <property type="entry name" value="UNDECAPRENYL-PHOSPHATE ALPHA-N-ACETYLGLUCOSAMINYL 1-PHOSPHATE TRANSFERASE"/>
    <property type="match status" value="1"/>
</dbReference>
<organism evidence="9 10">
    <name type="scientific">Magnetococcus marinus (strain ATCC BAA-1437 / JCM 17883 / MC-1)</name>
    <dbReference type="NCBI Taxonomy" id="156889"/>
    <lineage>
        <taxon>Bacteria</taxon>
        <taxon>Pseudomonadati</taxon>
        <taxon>Pseudomonadota</taxon>
        <taxon>Magnetococcia</taxon>
        <taxon>Magnetococcales</taxon>
        <taxon>Magnetococcaceae</taxon>
        <taxon>Magnetococcus</taxon>
    </lineage>
</organism>
<dbReference type="PANTHER" id="PTHR22926">
    <property type="entry name" value="PHOSPHO-N-ACETYLMURAMOYL-PENTAPEPTIDE-TRANSFERASE"/>
    <property type="match status" value="1"/>
</dbReference>
<feature type="transmembrane region" description="Helical" evidence="8">
    <location>
        <begin position="321"/>
        <end position="339"/>
    </location>
</feature>
<keyword evidence="3 9" id="KW-0808">Transferase</keyword>
<feature type="transmembrane region" description="Helical" evidence="8">
    <location>
        <begin position="98"/>
        <end position="116"/>
    </location>
</feature>
<keyword evidence="6 8" id="KW-0472">Membrane</keyword>
<evidence type="ECO:0000256" key="7">
    <source>
        <dbReference type="PIRSR" id="PIRSR600715-1"/>
    </source>
</evidence>
<dbReference type="KEGG" id="mgm:Mmc1_0922"/>
<evidence type="ECO:0000256" key="6">
    <source>
        <dbReference type="ARBA" id="ARBA00023136"/>
    </source>
</evidence>
<dbReference type="HOGENOM" id="CLU_023982_1_0_5"/>
<reference evidence="9 10" key="2">
    <citation type="journal article" date="2012" name="Int. J. Syst. Evol. Microbiol.">
        <title>Magnetococcus marinus gen. nov., sp. nov., a marine, magnetotactic bacterium that represents a novel lineage (Magnetococcaceae fam. nov.; Magnetococcales ord. nov.) at the base of the Alphaproteobacteria.</title>
        <authorList>
            <person name="Bazylinski D.A."/>
            <person name="Williams T.J."/>
            <person name="Lefevre C.T."/>
            <person name="Berg R.J."/>
            <person name="Zhang C.L."/>
            <person name="Bowser S.S."/>
            <person name="Dean A.J."/>
            <person name="Beveridge T.J."/>
        </authorList>
    </citation>
    <scope>NUCLEOTIDE SEQUENCE [LARGE SCALE GENOMIC DNA]</scope>
    <source>
        <strain evidence="10">ATCC BAA-1437 / JCM 17883 / MC-1</strain>
    </source>
</reference>
<feature type="transmembrane region" description="Helical" evidence="8">
    <location>
        <begin position="211"/>
        <end position="232"/>
    </location>
</feature>
<dbReference type="GO" id="GO:0071555">
    <property type="term" value="P:cell wall organization"/>
    <property type="evidence" value="ECO:0007669"/>
    <property type="project" value="TreeGrafter"/>
</dbReference>
<sequence length="347" mass="37802">MTALLSAFTLTWLLLALLRRVAYPLGLLDHPDQERKLHDTPTPVVGGLAIFLGWGCGWWLLVDGPIVRGEAALFIGMGALALMGVMDDRYNLSVRFRLLAQVLVALMLDLWGGVGLHHFGDLLGFGVIELAPLGTLFTVICVVGVINALNMVDGVDGVCGAVTLVAMVVMALLSAMGGRQQLMLLAWLFVVTLLPFLYYNMRTPWRPRAALFMGDAGSMVLGYALAWFAMMLTQQEPAVTTPGTVLWVVLVPLFDLFGSVFRRLLAGEGALQGDRRHLHHLLGHLGVPVGGVAPLLAGVGILAGGVPLLCAWLQVKGPAPFFLVVALFLIYLKFIRHYWRDQRNKKM</sequence>
<dbReference type="OrthoDB" id="9783652at2"/>
<evidence type="ECO:0000256" key="2">
    <source>
        <dbReference type="ARBA" id="ARBA00022475"/>
    </source>
</evidence>
<dbReference type="EMBL" id="CP000471">
    <property type="protein sequence ID" value="ABK43440.1"/>
    <property type="molecule type" value="Genomic_DNA"/>
</dbReference>
<dbReference type="GO" id="GO:0005886">
    <property type="term" value="C:plasma membrane"/>
    <property type="evidence" value="ECO:0007669"/>
    <property type="project" value="UniProtKB-SubCell"/>
</dbReference>
<dbReference type="Proteomes" id="UP000002586">
    <property type="component" value="Chromosome"/>
</dbReference>
<keyword evidence="2" id="KW-1003">Cell membrane</keyword>
<keyword evidence="4 8" id="KW-0812">Transmembrane</keyword>
<keyword evidence="7" id="KW-0479">Metal-binding</keyword>
<protein>
    <submittedName>
        <fullName evidence="9">Glycosyl transferase, family 4</fullName>
    </submittedName>
</protein>
<feature type="transmembrane region" description="Helical" evidence="8">
    <location>
        <begin position="285"/>
        <end position="315"/>
    </location>
</feature>
<feature type="transmembrane region" description="Helical" evidence="8">
    <location>
        <begin position="122"/>
        <end position="146"/>
    </location>
</feature>
<dbReference type="eggNOG" id="COG0472">
    <property type="taxonomic scope" value="Bacteria"/>
</dbReference>
<feature type="binding site" evidence="7">
    <location>
        <position position="215"/>
    </location>
    <ligand>
        <name>Mg(2+)</name>
        <dbReference type="ChEBI" id="CHEBI:18420"/>
    </ligand>
</feature>
<evidence type="ECO:0000256" key="3">
    <source>
        <dbReference type="ARBA" id="ARBA00022679"/>
    </source>
</evidence>
<gene>
    <name evidence="9" type="ordered locus">Mmc1_0922</name>
</gene>
<feature type="transmembrane region" description="Helical" evidence="8">
    <location>
        <begin position="182"/>
        <end position="199"/>
    </location>
</feature>
<dbReference type="Pfam" id="PF00953">
    <property type="entry name" value="Glycos_transf_4"/>
    <property type="match status" value="1"/>
</dbReference>
<dbReference type="STRING" id="156889.Mmc1_0922"/>
<evidence type="ECO:0000256" key="8">
    <source>
        <dbReference type="SAM" id="Phobius"/>
    </source>
</evidence>
<evidence type="ECO:0000256" key="1">
    <source>
        <dbReference type="ARBA" id="ARBA00004651"/>
    </source>
</evidence>
<dbReference type="GO" id="GO:0016780">
    <property type="term" value="F:phosphotransferase activity, for other substituted phosphate groups"/>
    <property type="evidence" value="ECO:0007669"/>
    <property type="project" value="InterPro"/>
</dbReference>
<accession>A0L647</accession>
<dbReference type="InterPro" id="IPR000715">
    <property type="entry name" value="Glycosyl_transferase_4"/>
</dbReference>
<feature type="binding site" evidence="7">
    <location>
        <position position="150"/>
    </location>
    <ligand>
        <name>Mg(2+)</name>
        <dbReference type="ChEBI" id="CHEBI:18420"/>
    </ligand>
</feature>
<dbReference type="GO" id="GO:0044038">
    <property type="term" value="P:cell wall macromolecule biosynthetic process"/>
    <property type="evidence" value="ECO:0007669"/>
    <property type="project" value="TreeGrafter"/>
</dbReference>
<keyword evidence="5 8" id="KW-1133">Transmembrane helix</keyword>
<name>A0L647_MAGMM</name>
<feature type="transmembrane region" description="Helical" evidence="8">
    <location>
        <begin position="158"/>
        <end position="176"/>
    </location>
</feature>
<evidence type="ECO:0000256" key="4">
    <source>
        <dbReference type="ARBA" id="ARBA00022692"/>
    </source>
</evidence>
<dbReference type="RefSeq" id="WP_011712597.1">
    <property type="nucleotide sequence ID" value="NC_008576.1"/>
</dbReference>
<evidence type="ECO:0000256" key="5">
    <source>
        <dbReference type="ARBA" id="ARBA00022989"/>
    </source>
</evidence>
<feature type="transmembrane region" description="Helical" evidence="8">
    <location>
        <begin position="244"/>
        <end position="265"/>
    </location>
</feature>
<dbReference type="AlphaFoldDB" id="A0L647"/>
<feature type="transmembrane region" description="Helical" evidence="8">
    <location>
        <begin position="66"/>
        <end position="86"/>
    </location>
</feature>
<comment type="cofactor">
    <cofactor evidence="7">
        <name>Mg(2+)</name>
        <dbReference type="ChEBI" id="CHEBI:18420"/>
    </cofactor>
</comment>
<proteinExistence type="predicted"/>
<reference evidence="10" key="1">
    <citation type="journal article" date="2009" name="Appl. Environ. Microbiol.">
        <title>Complete genome sequence of the chemolithoautotrophic marine magnetotactic coccus strain MC-1.</title>
        <authorList>
            <person name="Schubbe S."/>
            <person name="Williams T.J."/>
            <person name="Xie G."/>
            <person name="Kiss H.E."/>
            <person name="Brettin T.S."/>
            <person name="Martinez D."/>
            <person name="Ross C.A."/>
            <person name="Schuler D."/>
            <person name="Cox B.L."/>
            <person name="Nealson K.H."/>
            <person name="Bazylinski D.A."/>
        </authorList>
    </citation>
    <scope>NUCLEOTIDE SEQUENCE [LARGE SCALE GENOMIC DNA]</scope>
    <source>
        <strain evidence="10">ATCC BAA-1437 / JCM 17883 / MC-1</strain>
    </source>
</reference>
<dbReference type="GO" id="GO:0009103">
    <property type="term" value="P:lipopolysaccharide biosynthetic process"/>
    <property type="evidence" value="ECO:0007669"/>
    <property type="project" value="TreeGrafter"/>
</dbReference>
<comment type="subcellular location">
    <subcellularLocation>
        <location evidence="1">Cell membrane</location>
        <topology evidence="1">Multi-pass membrane protein</topology>
    </subcellularLocation>
</comment>
<dbReference type="GO" id="GO:0046872">
    <property type="term" value="F:metal ion binding"/>
    <property type="evidence" value="ECO:0007669"/>
    <property type="project" value="UniProtKB-KW"/>
</dbReference>
<keyword evidence="10" id="KW-1185">Reference proteome</keyword>
<keyword evidence="7" id="KW-0460">Magnesium</keyword>
<evidence type="ECO:0000313" key="9">
    <source>
        <dbReference type="EMBL" id="ABK43440.1"/>
    </source>
</evidence>
<evidence type="ECO:0000313" key="10">
    <source>
        <dbReference type="Proteomes" id="UP000002586"/>
    </source>
</evidence>
<dbReference type="CDD" id="cd06853">
    <property type="entry name" value="GT_WecA_like"/>
    <property type="match status" value="1"/>
</dbReference>